<dbReference type="InterPro" id="IPR025877">
    <property type="entry name" value="MobA-like_NTP_Trfase"/>
</dbReference>
<name>A0A6H2EMA7_9ACTO</name>
<accession>A0A6H2EMA7</accession>
<evidence type="ECO:0000313" key="4">
    <source>
        <dbReference type="Proteomes" id="UP000502298"/>
    </source>
</evidence>
<dbReference type="RefSeq" id="WP_168918123.1">
    <property type="nucleotide sequence ID" value="NZ_CP050804.1"/>
</dbReference>
<dbReference type="PANTHER" id="PTHR19136">
    <property type="entry name" value="MOLYBDENUM COFACTOR GUANYLYLTRANSFERASE"/>
    <property type="match status" value="1"/>
</dbReference>
<proteinExistence type="predicted"/>
<keyword evidence="4" id="KW-1185">Reference proteome</keyword>
<dbReference type="Gene3D" id="3.90.550.10">
    <property type="entry name" value="Spore Coat Polysaccharide Biosynthesis Protein SpsA, Chain A"/>
    <property type="match status" value="1"/>
</dbReference>
<reference evidence="3 4" key="1">
    <citation type="submission" date="2020-03" db="EMBL/GenBank/DDBJ databases">
        <title>Complete genome of Arcanobacterium buesumensis sp. nov. strain 2701.</title>
        <authorList>
            <person name="Borowiak M."/>
            <person name="Alssahen M."/>
            <person name="Laemmler C."/>
            <person name="Malorny B."/>
            <person name="Hassan A."/>
            <person name="Prenger-Berninghoff E."/>
            <person name="Ploetz M."/>
            <person name="Abdulmawjood A."/>
        </authorList>
    </citation>
    <scope>NUCLEOTIDE SEQUENCE [LARGE SCALE GENOMIC DNA]</scope>
    <source>
        <strain evidence="3 4">2701</strain>
    </source>
</reference>
<feature type="domain" description="MobA-like NTP transferase" evidence="2">
    <location>
        <begin position="7"/>
        <end position="166"/>
    </location>
</feature>
<dbReference type="EMBL" id="CP050804">
    <property type="protein sequence ID" value="QJC22192.1"/>
    <property type="molecule type" value="Genomic_DNA"/>
</dbReference>
<organism evidence="3 4">
    <name type="scientific">Arcanobacterium buesumense</name>
    <dbReference type="NCBI Taxonomy" id="2722751"/>
    <lineage>
        <taxon>Bacteria</taxon>
        <taxon>Bacillati</taxon>
        <taxon>Actinomycetota</taxon>
        <taxon>Actinomycetes</taxon>
        <taxon>Actinomycetales</taxon>
        <taxon>Actinomycetaceae</taxon>
        <taxon>Arcanobacterium</taxon>
    </lineage>
</organism>
<dbReference type="KEGG" id="arca:HC352_06505"/>
<evidence type="ECO:0000256" key="1">
    <source>
        <dbReference type="ARBA" id="ARBA00022679"/>
    </source>
</evidence>
<dbReference type="PANTHER" id="PTHR19136:SF81">
    <property type="entry name" value="MOLYBDENUM COFACTOR GUANYLYLTRANSFERASE"/>
    <property type="match status" value="1"/>
</dbReference>
<dbReference type="AlphaFoldDB" id="A0A6H2EMA7"/>
<protein>
    <submittedName>
        <fullName evidence="3">NTP transferase domain-containing protein</fullName>
    </submittedName>
</protein>
<dbReference type="GO" id="GO:0016779">
    <property type="term" value="F:nucleotidyltransferase activity"/>
    <property type="evidence" value="ECO:0007669"/>
    <property type="project" value="UniProtKB-ARBA"/>
</dbReference>
<dbReference type="Proteomes" id="UP000502298">
    <property type="component" value="Chromosome"/>
</dbReference>
<gene>
    <name evidence="3" type="ORF">HC352_06505</name>
</gene>
<sequence>MPLTGVIFLGGGHGKRLNGVVKPLLTLEGKTLLDYSLQALDDSVGHTRTIAVTAPDHRLPPGMPQTLEDPPFGGPVAGISVGLTYLYPNKNYPDTGCERIAIFTGDAPLAPLLLPRLLSHATERDGAICQWDGRLNYLIGVYDVTALARALPENPHGCSARKVLGALDLAIVTDDEHFSADIDIPDDICRVQRLIHTHLGTRSANT</sequence>
<evidence type="ECO:0000259" key="2">
    <source>
        <dbReference type="Pfam" id="PF12804"/>
    </source>
</evidence>
<keyword evidence="1 3" id="KW-0808">Transferase</keyword>
<dbReference type="Pfam" id="PF12804">
    <property type="entry name" value="NTP_transf_3"/>
    <property type="match status" value="1"/>
</dbReference>
<evidence type="ECO:0000313" key="3">
    <source>
        <dbReference type="EMBL" id="QJC22192.1"/>
    </source>
</evidence>
<dbReference type="InterPro" id="IPR029044">
    <property type="entry name" value="Nucleotide-diphossugar_trans"/>
</dbReference>
<dbReference type="SUPFAM" id="SSF53448">
    <property type="entry name" value="Nucleotide-diphospho-sugar transferases"/>
    <property type="match status" value="1"/>
</dbReference>